<reference evidence="2 3" key="1">
    <citation type="submission" date="2016-01" db="EMBL/GenBank/DDBJ databases">
        <title>Investigation of taxonomic status of Bacillus aminovorans.</title>
        <authorList>
            <person name="Verma A."/>
            <person name="Pal Y."/>
            <person name="Krishnamurthi S."/>
        </authorList>
    </citation>
    <scope>NUCLEOTIDE SEQUENCE [LARGE SCALE GENOMIC DNA]</scope>
    <source>
        <strain evidence="2 3">DSM 4337</strain>
    </source>
</reference>
<evidence type="ECO:0008006" key="4">
    <source>
        <dbReference type="Google" id="ProtNLM"/>
    </source>
</evidence>
<gene>
    <name evidence="2" type="ORF">AWH48_16100</name>
</gene>
<proteinExistence type="predicted"/>
<organism evidence="2 3">
    <name type="scientific">Domibacillus aminovorans</name>
    <dbReference type="NCBI Taxonomy" id="29332"/>
    <lineage>
        <taxon>Bacteria</taxon>
        <taxon>Bacillati</taxon>
        <taxon>Bacillota</taxon>
        <taxon>Bacilli</taxon>
        <taxon>Bacillales</taxon>
        <taxon>Bacillaceae</taxon>
        <taxon>Domibacillus</taxon>
    </lineage>
</organism>
<feature type="chain" id="PRO_5039497482" description="DUF4352 domain-containing protein" evidence="1">
    <location>
        <begin position="20"/>
        <end position="201"/>
    </location>
</feature>
<protein>
    <recommendedName>
        <fullName evidence="4">DUF4352 domain-containing protein</fullName>
    </recommendedName>
</protein>
<evidence type="ECO:0000313" key="3">
    <source>
        <dbReference type="Proteomes" id="UP000077271"/>
    </source>
</evidence>
<feature type="signal peptide" evidence="1">
    <location>
        <begin position="1"/>
        <end position="19"/>
    </location>
</feature>
<accession>A0A177L0R0</accession>
<dbReference type="AlphaFoldDB" id="A0A177L0R0"/>
<dbReference type="RefSeq" id="WP_063974397.1">
    <property type="nucleotide sequence ID" value="NZ_LQWZ01000004.1"/>
</dbReference>
<dbReference type="Proteomes" id="UP000077271">
    <property type="component" value="Unassembled WGS sequence"/>
</dbReference>
<dbReference type="PROSITE" id="PS51257">
    <property type="entry name" value="PROKAR_LIPOPROTEIN"/>
    <property type="match status" value="1"/>
</dbReference>
<dbReference type="EMBL" id="LQWZ01000004">
    <property type="protein sequence ID" value="OAH59260.1"/>
    <property type="molecule type" value="Genomic_DNA"/>
</dbReference>
<evidence type="ECO:0000256" key="1">
    <source>
        <dbReference type="SAM" id="SignalP"/>
    </source>
</evidence>
<keyword evidence="1" id="KW-0732">Signal</keyword>
<name>A0A177L0R0_9BACI</name>
<evidence type="ECO:0000313" key="2">
    <source>
        <dbReference type="EMBL" id="OAH59260.1"/>
    </source>
</evidence>
<dbReference type="OrthoDB" id="2352785at2"/>
<comment type="caution">
    <text evidence="2">The sequence shown here is derived from an EMBL/GenBank/DDBJ whole genome shotgun (WGS) entry which is preliminary data.</text>
</comment>
<sequence>MKNKLGLSLLFLLLSFVLAACSEEATPEKETAVETKEEPAATKTTSENKTILNETGTFTQIKKSMSVDPVTSGPFTVSLPLVSTVSGKLAGEAATYYGTNNLQFVQVEMDIAHSTEATGNLWLSFVKIVTNTGEQLDPNITLSNMISGDFYGKVNHTGSYVYVLQNSQPEDIEWIRVLIDPPHDENNNEIGESFDIRVDFQ</sequence>